<evidence type="ECO:0000256" key="1">
    <source>
        <dbReference type="SAM" id="Phobius"/>
    </source>
</evidence>
<evidence type="ECO:0000313" key="2">
    <source>
        <dbReference type="EMBL" id="QWY78734.1"/>
    </source>
</evidence>
<keyword evidence="1" id="KW-0472">Membrane</keyword>
<proteinExistence type="predicted"/>
<gene>
    <name evidence="2" type="ORF">JZL65_06640</name>
</gene>
<keyword evidence="1" id="KW-1133">Transmembrane helix</keyword>
<feature type="transmembrane region" description="Helical" evidence="1">
    <location>
        <begin position="215"/>
        <end position="235"/>
    </location>
</feature>
<feature type="transmembrane region" description="Helical" evidence="1">
    <location>
        <begin position="73"/>
        <end position="92"/>
    </location>
</feature>
<dbReference type="EMBL" id="CP071137">
    <property type="protein sequence ID" value="QWY78734.1"/>
    <property type="molecule type" value="Genomic_DNA"/>
</dbReference>
<keyword evidence="1" id="KW-0812">Transmembrane</keyword>
<dbReference type="RefSeq" id="WP_035417062.1">
    <property type="nucleotide sequence ID" value="NZ_CP053675.1"/>
</dbReference>
<reference evidence="2" key="1">
    <citation type="submission" date="2021-02" db="EMBL/GenBank/DDBJ databases">
        <title>Comparative genomics of Ferrovum myxofaciens strains, predominant extremophile bacteria forming large biofilm stalactites in acid mine ecosystems.</title>
        <authorList>
            <person name="Burkartova K."/>
            <person name="Ridl J."/>
            <person name="Pajer P."/>
            <person name="Falteisek L."/>
        </authorList>
    </citation>
    <scope>NUCLEOTIDE SEQUENCE</scope>
    <source>
        <strain evidence="2">MI1III</strain>
    </source>
</reference>
<dbReference type="OrthoDB" id="4709308at2"/>
<feature type="transmembrane region" description="Helical" evidence="1">
    <location>
        <begin position="240"/>
        <end position="258"/>
    </location>
</feature>
<protein>
    <submittedName>
        <fullName evidence="2">HPP family protein</fullName>
    </submittedName>
</protein>
<feature type="transmembrane region" description="Helical" evidence="1">
    <location>
        <begin position="278"/>
        <end position="295"/>
    </location>
</feature>
<feature type="transmembrane region" description="Helical" evidence="1">
    <location>
        <begin position="166"/>
        <end position="189"/>
    </location>
</feature>
<dbReference type="AlphaFoldDB" id="A0A9E6MYN4"/>
<accession>A0A9E6MYN4</accession>
<feature type="transmembrane region" description="Helical" evidence="1">
    <location>
        <begin position="47"/>
        <end position="66"/>
    </location>
</feature>
<dbReference type="Proteomes" id="UP000683551">
    <property type="component" value="Chromosome"/>
</dbReference>
<evidence type="ECO:0000313" key="3">
    <source>
        <dbReference type="Proteomes" id="UP000683551"/>
    </source>
</evidence>
<organism evidence="2 3">
    <name type="scientific">Ferrovum myxofaciens</name>
    <dbReference type="NCBI Taxonomy" id="416213"/>
    <lineage>
        <taxon>Bacteria</taxon>
        <taxon>Pseudomonadati</taxon>
        <taxon>Pseudomonadota</taxon>
        <taxon>Betaproteobacteria</taxon>
        <taxon>Ferrovales</taxon>
        <taxon>Ferrovaceae</taxon>
        <taxon>Ferrovum</taxon>
    </lineage>
</organism>
<feature type="transmembrane region" description="Helical" evidence="1">
    <location>
        <begin position="112"/>
        <end position="132"/>
    </location>
</feature>
<sequence>MGELLALCYIGGIAEVALISGISHVLFPELAALSYDIFKRPQGKWASAPLLLVLTPFLAAVVGLWLQHQWGYGPLSLGLGISAALFFIKVLRSPIAPAISAGVLPIALDDGSWWYAGAVLFSTSLLALGSVLRQKFQKNAHPPLPPPSQADRIDDEVECPATQYHWLPYFIVFLAIAMGLVLFSGWRFILYPPLVVIAYEMFAHADVCPWARKPVLLVLACLLTASSGLGIFLLLGHGPLAVILSMGVSIALIRFFDLHAPPATAVGLLPFVIDHPDWRFPLAVALGTGLLSLIFRQYKLRHRSLAHPPAQG</sequence>
<feature type="transmembrane region" description="Helical" evidence="1">
    <location>
        <begin position="7"/>
        <end position="27"/>
    </location>
</feature>
<name>A0A9E6MYN4_9PROT</name>